<evidence type="ECO:0000313" key="9">
    <source>
        <dbReference type="Proteomes" id="UP001328733"/>
    </source>
</evidence>
<dbReference type="EMBL" id="JBAFSM010000023">
    <property type="protein sequence ID" value="MEG3438052.1"/>
    <property type="molecule type" value="Genomic_DNA"/>
</dbReference>
<evidence type="ECO:0000256" key="6">
    <source>
        <dbReference type="ARBA" id="ARBA00023002"/>
    </source>
</evidence>
<dbReference type="InterPro" id="IPR005720">
    <property type="entry name" value="Dihydroorotate_DH_cat"/>
</dbReference>
<dbReference type="Proteomes" id="UP001328733">
    <property type="component" value="Unassembled WGS sequence"/>
</dbReference>
<dbReference type="CDD" id="cd04739">
    <property type="entry name" value="DHOD_like"/>
    <property type="match status" value="1"/>
</dbReference>
<keyword evidence="3" id="KW-0285">Flavoprotein</keyword>
<keyword evidence="6" id="KW-0560">Oxidoreductase</keyword>
<dbReference type="GO" id="GO:0006222">
    <property type="term" value="P:UMP biosynthetic process"/>
    <property type="evidence" value="ECO:0007669"/>
    <property type="project" value="InterPro"/>
</dbReference>
<dbReference type="Gene3D" id="3.20.20.70">
    <property type="entry name" value="Aldolase class I"/>
    <property type="match status" value="1"/>
</dbReference>
<dbReference type="GO" id="GO:0006207">
    <property type="term" value="P:'de novo' pyrimidine nucleobase biosynthetic process"/>
    <property type="evidence" value="ECO:0007669"/>
    <property type="project" value="TreeGrafter"/>
</dbReference>
<sequence>MTLRTNYLGLELRSPLVVGSAAPLSEDIDNIKRMEDAGAAAVVLHSFFEEQIKQEQLALHHHFTHGAESFAEALTYFPEPEVFHVGSEEYLNHIRKAKEMVEMPIIASLNGETSGGWLEYAIQIEQAGADALELNVYYVPNDLELSGADVEQNYLDILKIVKSEVSIPVAMKLSPYFSNTANMAKKLAEAGANGLVLFNRFYQPDIDLETLDVKPNVILSNPQAMRLPLRWIAMLYGRVPVDLAATGGIHNSIDVIKMTMVGAKVTMLVSVLLRHGFEEITKIERGLLHWLEENEYESIEQLQGSMSQLNCPDPSAFERAQYMKAIQSYEPVWKRFPSWGHRQTAQ</sequence>
<protein>
    <submittedName>
        <fullName evidence="8">Dihydroorotate dehydrogenase-like protein</fullName>
    </submittedName>
</protein>
<keyword evidence="5" id="KW-0665">Pyrimidine biosynthesis</keyword>
<dbReference type="AlphaFoldDB" id="A0AAW9QVB5"/>
<evidence type="ECO:0000256" key="2">
    <source>
        <dbReference type="ARBA" id="ARBA00004725"/>
    </source>
</evidence>
<dbReference type="InterPro" id="IPR050074">
    <property type="entry name" value="DHO_dehydrogenase"/>
</dbReference>
<dbReference type="GO" id="GO:0005737">
    <property type="term" value="C:cytoplasm"/>
    <property type="evidence" value="ECO:0007669"/>
    <property type="project" value="InterPro"/>
</dbReference>
<dbReference type="PIRSF" id="PIRSF000164">
    <property type="entry name" value="DHO_oxidase"/>
    <property type="match status" value="1"/>
</dbReference>
<evidence type="ECO:0000256" key="3">
    <source>
        <dbReference type="ARBA" id="ARBA00022630"/>
    </source>
</evidence>
<comment type="caution">
    <text evidence="8">The sequence shown here is derived from an EMBL/GenBank/DDBJ whole genome shotgun (WGS) entry which is preliminary data.</text>
</comment>
<gene>
    <name evidence="8" type="ORF">V0288_13070</name>
</gene>
<reference evidence="8 9" key="1">
    <citation type="submission" date="2024-01" db="EMBL/GenBank/DDBJ databases">
        <title>Genomic insights into the taxonomy and metabolism of the cyanobacterium Pannus brasiliensis CCIBt3594.</title>
        <authorList>
            <person name="Machado M."/>
            <person name="Botero N.B."/>
            <person name="Andreote A.P.D."/>
            <person name="Feitosa A.M.T."/>
            <person name="Popin R."/>
            <person name="Sivonen K."/>
            <person name="Fiore M.F."/>
        </authorList>
    </citation>
    <scope>NUCLEOTIDE SEQUENCE [LARGE SCALE GENOMIC DNA]</scope>
    <source>
        <strain evidence="8 9">CCIBt3594</strain>
    </source>
</reference>
<keyword evidence="4" id="KW-0288">FMN</keyword>
<feature type="domain" description="Dihydroorotate dehydrogenase catalytic" evidence="7">
    <location>
        <begin position="86"/>
        <end position="290"/>
    </location>
</feature>
<dbReference type="RefSeq" id="WP_332865535.1">
    <property type="nucleotide sequence ID" value="NZ_JBAFSM010000023.1"/>
</dbReference>
<comment type="pathway">
    <text evidence="2">Pyrimidine metabolism; UMP biosynthesis via de novo pathway.</text>
</comment>
<evidence type="ECO:0000256" key="1">
    <source>
        <dbReference type="ARBA" id="ARBA00001917"/>
    </source>
</evidence>
<organism evidence="8 9">
    <name type="scientific">Pannus brasiliensis CCIBt3594</name>
    <dbReference type="NCBI Taxonomy" id="1427578"/>
    <lineage>
        <taxon>Bacteria</taxon>
        <taxon>Bacillati</taxon>
        <taxon>Cyanobacteriota</taxon>
        <taxon>Cyanophyceae</taxon>
        <taxon>Oscillatoriophycideae</taxon>
        <taxon>Chroococcales</taxon>
        <taxon>Microcystaceae</taxon>
        <taxon>Pannus</taxon>
    </lineage>
</organism>
<dbReference type="InterPro" id="IPR012135">
    <property type="entry name" value="Dihydroorotate_DH_1_2"/>
</dbReference>
<comment type="cofactor">
    <cofactor evidence="1">
        <name>FMN</name>
        <dbReference type="ChEBI" id="CHEBI:58210"/>
    </cofactor>
</comment>
<dbReference type="SUPFAM" id="SSF51395">
    <property type="entry name" value="FMN-linked oxidoreductases"/>
    <property type="match status" value="1"/>
</dbReference>
<dbReference type="Pfam" id="PF01180">
    <property type="entry name" value="DHO_dh"/>
    <property type="match status" value="1"/>
</dbReference>
<dbReference type="GO" id="GO:0004152">
    <property type="term" value="F:dihydroorotate dehydrogenase activity"/>
    <property type="evidence" value="ECO:0007669"/>
    <property type="project" value="InterPro"/>
</dbReference>
<dbReference type="PANTHER" id="PTHR48109">
    <property type="entry name" value="DIHYDROOROTATE DEHYDROGENASE (QUINONE), MITOCHONDRIAL-RELATED"/>
    <property type="match status" value="1"/>
</dbReference>
<dbReference type="InterPro" id="IPR013785">
    <property type="entry name" value="Aldolase_TIM"/>
</dbReference>
<keyword evidence="9" id="KW-1185">Reference proteome</keyword>
<evidence type="ECO:0000259" key="7">
    <source>
        <dbReference type="Pfam" id="PF01180"/>
    </source>
</evidence>
<name>A0AAW9QVB5_9CHRO</name>
<dbReference type="NCBIfam" id="NF005741">
    <property type="entry name" value="PRK07565.1"/>
    <property type="match status" value="1"/>
</dbReference>
<evidence type="ECO:0000256" key="5">
    <source>
        <dbReference type="ARBA" id="ARBA00022975"/>
    </source>
</evidence>
<proteinExistence type="predicted"/>
<evidence type="ECO:0000256" key="4">
    <source>
        <dbReference type="ARBA" id="ARBA00022643"/>
    </source>
</evidence>
<evidence type="ECO:0000313" key="8">
    <source>
        <dbReference type="EMBL" id="MEG3438052.1"/>
    </source>
</evidence>
<dbReference type="PANTHER" id="PTHR48109:SF3">
    <property type="entry name" value="SLL0744 PROTEIN"/>
    <property type="match status" value="1"/>
</dbReference>
<accession>A0AAW9QVB5</accession>